<organism evidence="2">
    <name type="scientific">Caenorhabditis remanei</name>
    <name type="common">Caenorhabditis vulgaris</name>
    <dbReference type="NCBI Taxonomy" id="31234"/>
    <lineage>
        <taxon>Eukaryota</taxon>
        <taxon>Metazoa</taxon>
        <taxon>Ecdysozoa</taxon>
        <taxon>Nematoda</taxon>
        <taxon>Chromadorea</taxon>
        <taxon>Rhabditida</taxon>
        <taxon>Rhabditina</taxon>
        <taxon>Rhabditomorpha</taxon>
        <taxon>Rhabditoidea</taxon>
        <taxon>Rhabditidae</taxon>
        <taxon>Peloderinae</taxon>
        <taxon>Caenorhabditis</taxon>
    </lineage>
</organism>
<dbReference type="Pfam" id="PF00646">
    <property type="entry name" value="F-box"/>
    <property type="match status" value="1"/>
</dbReference>
<dbReference type="OrthoDB" id="5786692at2759"/>
<dbReference type="OMA" id="FDITIAH"/>
<protein>
    <submittedName>
        <fullName evidence="1">Uncharacterized protein</fullName>
    </submittedName>
</protein>
<evidence type="ECO:0000313" key="1">
    <source>
        <dbReference type="EMBL" id="EFP00253.1"/>
    </source>
</evidence>
<dbReference type="Proteomes" id="UP000008281">
    <property type="component" value="Unassembled WGS sequence"/>
</dbReference>
<dbReference type="EMBL" id="DS268410">
    <property type="protein sequence ID" value="EFP00253.1"/>
    <property type="molecule type" value="Genomic_DNA"/>
</dbReference>
<dbReference type="InterPro" id="IPR001810">
    <property type="entry name" value="F-box_dom"/>
</dbReference>
<dbReference type="InterPro" id="IPR002900">
    <property type="entry name" value="DUF38/FTH_CAE_spp"/>
</dbReference>
<sequence length="319" mass="37586">MVPADTFWQNLPTIFKQTVIEHLDYKSRCCLRKCSKSDRELEEQCPVSLEKIIFKLGFNRTVRMMFEECDSELDVFYPAVDIIQDFSQIFQNPRSKCSMLEINGFARGSDPLTTDIIQELAENLRHFHRVKIEKLKFWVNVFHAEEMFVNLIKSMDPKHLKSIILCHEISKNGMELLAATEQWTRLKKIGFGEIEDPDFDSFLHLEKIRFVVKTINPRDVWKLVQNFVTANRPNGSYFDITIAHDANVPSMLKFFQERNIELKNEPIRSGDLHKYIHTQRFKFTKIAVDEENTVEEVMLILKMNNWNVYGFICKADKYS</sequence>
<dbReference type="RefSeq" id="XP_003115765.2">
    <property type="nucleotide sequence ID" value="XM_003115717.2"/>
</dbReference>
<dbReference type="HOGENOM" id="CLU_055882_0_0_1"/>
<dbReference type="CTD" id="9839272"/>
<evidence type="ECO:0000313" key="2">
    <source>
        <dbReference type="Proteomes" id="UP000008281"/>
    </source>
</evidence>
<dbReference type="PANTHER" id="PTHR31006">
    <property type="entry name" value="F-BOX DOMAIN-CONTAINING PROTEIN-RELATED-RELATED"/>
    <property type="match status" value="1"/>
</dbReference>
<name>E3LL66_CAERE</name>
<proteinExistence type="predicted"/>
<keyword evidence="2" id="KW-1185">Reference proteome</keyword>
<dbReference type="GeneID" id="9839272"/>
<reference evidence="1" key="1">
    <citation type="submission" date="2007-07" db="EMBL/GenBank/DDBJ databases">
        <title>PCAP assembly of the Caenorhabditis remanei genome.</title>
        <authorList>
            <consortium name="The Caenorhabditis remanei Sequencing Consortium"/>
            <person name="Wilson R.K."/>
        </authorList>
    </citation>
    <scope>NUCLEOTIDE SEQUENCE [LARGE SCALE GENOMIC DNA]</scope>
    <source>
        <strain evidence="1">PB4641</strain>
    </source>
</reference>
<accession>E3LL66</accession>
<gene>
    <name evidence="1" type="ORF">CRE_19027</name>
</gene>
<dbReference type="InterPro" id="IPR042317">
    <property type="entry name" value="She-1-like"/>
</dbReference>
<dbReference type="KEGG" id="crq:GCK72_019528"/>
<dbReference type="eggNOG" id="ENOG502TI6B">
    <property type="taxonomic scope" value="Eukaryota"/>
</dbReference>
<dbReference type="AlphaFoldDB" id="E3LL66"/>
<dbReference type="Pfam" id="PF01827">
    <property type="entry name" value="FTH"/>
    <property type="match status" value="1"/>
</dbReference>